<dbReference type="Proteomes" id="UP000007879">
    <property type="component" value="Unassembled WGS sequence"/>
</dbReference>
<proteinExistence type="predicted"/>
<reference evidence="3" key="2">
    <citation type="submission" date="2017-05" db="UniProtKB">
        <authorList>
            <consortium name="EnsemblMetazoa"/>
        </authorList>
    </citation>
    <scope>IDENTIFICATION</scope>
</reference>
<dbReference type="InParanoid" id="A0A1X7TMK6"/>
<keyword evidence="4" id="KW-1185">Reference proteome</keyword>
<dbReference type="EnsemblMetazoa" id="XM_011408895.2">
    <property type="protein sequence ID" value="XP_011407197.2"/>
    <property type="gene ID" value="LOC105314619"/>
</dbReference>
<dbReference type="PANTHER" id="PTHR37508:SF1">
    <property type="entry name" value="TRANSMEMBRANE PROTEIN"/>
    <property type="match status" value="1"/>
</dbReference>
<gene>
    <name evidence="3" type="primary">105314619</name>
</gene>
<evidence type="ECO:0000256" key="1">
    <source>
        <dbReference type="SAM" id="Coils"/>
    </source>
</evidence>
<feature type="coiled-coil region" evidence="1">
    <location>
        <begin position="153"/>
        <end position="232"/>
    </location>
</feature>
<keyword evidence="1" id="KW-0175">Coiled coil</keyword>
<dbReference type="KEGG" id="aqu:105314619"/>
<dbReference type="PANTHER" id="PTHR37508">
    <property type="entry name" value="TRANSMEMBRANE PROTEIN"/>
    <property type="match status" value="1"/>
</dbReference>
<sequence>MPTGLCRLCVLFLLCSVLSYIVANSESTKRPCDVTIGQESYSVLEKPPIHSLLVEEAHEDVTITINLYEMPKDMLLVAWSLHLAENGLVSYPVIQGKVKMSQIQILQLTDKSQVAISDFARASIRVIDSLESTHYHLYNGNIEMATKIYASVAKEAEEMAETARTLLRKYDEEVQKLKDILNETYNTKQENLKKKTDSEVEKGKLSSDIKKLEELKNQAHKKFVEMESLFNEAKQSEKDALEDENLFMKFINGITSWFFSRYDFLYMEQNKDAAIAFQAAKFKYFEEMEKVRDAKSALIANIAELTQNMSNIGDVQKLADEAIESLQSVIGWLTSVVADFSNIAKFWDEMRGHLNDLQKEEQLKNALSLKDENERERILDSNDFKKALLNHFAKWIAMHEMTKFFRHIMKPVRDELANIVRGNLNEEESRENMKRINQELFAEEARRRKRIKAMKRNEPRDEL</sequence>
<dbReference type="STRING" id="400682.A0A1X7TMK6"/>
<feature type="chain" id="PRO_5010852636" evidence="2">
    <location>
        <begin position="24"/>
        <end position="463"/>
    </location>
</feature>
<protein>
    <submittedName>
        <fullName evidence="3">Uncharacterized protein</fullName>
    </submittedName>
</protein>
<keyword evidence="2" id="KW-0732">Signal</keyword>
<evidence type="ECO:0000313" key="3">
    <source>
        <dbReference type="EnsemblMetazoa" id="Aqu2.1.16180_001"/>
    </source>
</evidence>
<reference evidence="4" key="1">
    <citation type="journal article" date="2010" name="Nature">
        <title>The Amphimedon queenslandica genome and the evolution of animal complexity.</title>
        <authorList>
            <person name="Srivastava M."/>
            <person name="Simakov O."/>
            <person name="Chapman J."/>
            <person name="Fahey B."/>
            <person name="Gauthier M.E."/>
            <person name="Mitros T."/>
            <person name="Richards G.S."/>
            <person name="Conaco C."/>
            <person name="Dacre M."/>
            <person name="Hellsten U."/>
            <person name="Larroux C."/>
            <person name="Putnam N.H."/>
            <person name="Stanke M."/>
            <person name="Adamska M."/>
            <person name="Darling A."/>
            <person name="Degnan S.M."/>
            <person name="Oakley T.H."/>
            <person name="Plachetzki D.C."/>
            <person name="Zhai Y."/>
            <person name="Adamski M."/>
            <person name="Calcino A."/>
            <person name="Cummins S.F."/>
            <person name="Goodstein D.M."/>
            <person name="Harris C."/>
            <person name="Jackson D.J."/>
            <person name="Leys S.P."/>
            <person name="Shu S."/>
            <person name="Woodcroft B.J."/>
            <person name="Vervoort M."/>
            <person name="Kosik K.S."/>
            <person name="Manning G."/>
            <person name="Degnan B.M."/>
            <person name="Rokhsar D.S."/>
        </authorList>
    </citation>
    <scope>NUCLEOTIDE SEQUENCE [LARGE SCALE GENOMIC DNA]</scope>
</reference>
<evidence type="ECO:0000256" key="2">
    <source>
        <dbReference type="SAM" id="SignalP"/>
    </source>
</evidence>
<name>A0A1X7TMK6_AMPQE</name>
<dbReference type="EnsemblMetazoa" id="Aqu2.1.16180_001">
    <property type="protein sequence ID" value="Aqu2.1.16180_001"/>
    <property type="gene ID" value="Aqu2.1.16180"/>
</dbReference>
<dbReference type="AlphaFoldDB" id="A0A1X7TMK6"/>
<feature type="signal peptide" evidence="2">
    <location>
        <begin position="1"/>
        <end position="23"/>
    </location>
</feature>
<organism evidence="3">
    <name type="scientific">Amphimedon queenslandica</name>
    <name type="common">Sponge</name>
    <dbReference type="NCBI Taxonomy" id="400682"/>
    <lineage>
        <taxon>Eukaryota</taxon>
        <taxon>Metazoa</taxon>
        <taxon>Porifera</taxon>
        <taxon>Demospongiae</taxon>
        <taxon>Heteroscleromorpha</taxon>
        <taxon>Haplosclerida</taxon>
        <taxon>Niphatidae</taxon>
        <taxon>Amphimedon</taxon>
    </lineage>
</organism>
<accession>A0A1X7TMK6</accession>
<evidence type="ECO:0000313" key="4">
    <source>
        <dbReference type="Proteomes" id="UP000007879"/>
    </source>
</evidence>